<dbReference type="InterPro" id="IPR050490">
    <property type="entry name" value="Bact_solute-bd_prot1"/>
</dbReference>
<dbReference type="PANTHER" id="PTHR43649">
    <property type="entry name" value="ARABINOSE-BINDING PROTEIN-RELATED"/>
    <property type="match status" value="1"/>
</dbReference>
<protein>
    <submittedName>
        <fullName evidence="1">Carbohydrate ABC transporter substrate-binding protein</fullName>
    </submittedName>
</protein>
<dbReference type="KEGG" id="nak:EH165_00855"/>
<organism evidence="1 2">
    <name type="scientific">Nakamurella antarctica</name>
    <dbReference type="NCBI Taxonomy" id="1902245"/>
    <lineage>
        <taxon>Bacteria</taxon>
        <taxon>Bacillati</taxon>
        <taxon>Actinomycetota</taxon>
        <taxon>Actinomycetes</taxon>
        <taxon>Nakamurellales</taxon>
        <taxon>Nakamurellaceae</taxon>
        <taxon>Nakamurella</taxon>
    </lineage>
</organism>
<dbReference type="OrthoDB" id="3495561at2"/>
<evidence type="ECO:0000313" key="2">
    <source>
        <dbReference type="Proteomes" id="UP000268084"/>
    </source>
</evidence>
<dbReference type="Pfam" id="PF13416">
    <property type="entry name" value="SBP_bac_8"/>
    <property type="match status" value="1"/>
</dbReference>
<dbReference type="SUPFAM" id="SSF53850">
    <property type="entry name" value="Periplasmic binding protein-like II"/>
    <property type="match status" value="1"/>
</dbReference>
<reference evidence="1 2" key="1">
    <citation type="submission" date="2018-11" db="EMBL/GenBank/DDBJ databases">
        <authorList>
            <person name="Da X."/>
        </authorList>
    </citation>
    <scope>NUCLEOTIDE SEQUENCE [LARGE SCALE GENOMIC DNA]</scope>
    <source>
        <strain evidence="1 2">S14-144</strain>
    </source>
</reference>
<keyword evidence="2" id="KW-1185">Reference proteome</keyword>
<dbReference type="AlphaFoldDB" id="A0A3G8ZQV2"/>
<gene>
    <name evidence="1" type="ORF">EH165_00855</name>
</gene>
<sequence length="396" mass="42576">MSVREMSTTDEAIVLRGVTWGHTRGLLPVIGASSAWADRTADRVAVIWEARSLWDFGEGDLTSIAQQYDLMVIDHPLVGDAVSQGLLVDLAGDAAFVAEAHADSVGDSQRTYCADGAVWALPVDAACQVAAWRPDLFENVGVAVPTTLAEVHALPVALPIAMAAAPVDVWCMWLALCIGAGEEPLRSEGRAVTREVATAAYDELERLVQRAGPEWLGRNPIDVLRMLSSGDRAAYIPFVFGYSNYSRPGYSRNLLRFGPSPSSSRTPATTVLGGAGVAVSGVSPHREDAIDLARWLASKECQSGPYLEAGGQPGRLSAWRSPLGQMLAGTYFSDTEAALQRAYHRPISVGMRRFQTLAGDRLLAALRAHERPDAVIDDIDRWWATVGSPAGDRPLE</sequence>
<proteinExistence type="predicted"/>
<dbReference type="Gene3D" id="3.40.190.10">
    <property type="entry name" value="Periplasmic binding protein-like II"/>
    <property type="match status" value="2"/>
</dbReference>
<dbReference type="InterPro" id="IPR006059">
    <property type="entry name" value="SBP"/>
</dbReference>
<accession>A0A3G8ZQV2</accession>
<name>A0A3G8ZQV2_9ACTN</name>
<dbReference type="EMBL" id="CP034170">
    <property type="protein sequence ID" value="AZI56934.1"/>
    <property type="molecule type" value="Genomic_DNA"/>
</dbReference>
<reference evidence="1 2" key="2">
    <citation type="submission" date="2018-12" db="EMBL/GenBank/DDBJ databases">
        <title>Nakamurella antarcticus sp. nov., isolated from Antarctica South Shetland Islands soil.</title>
        <authorList>
            <person name="Peng F."/>
        </authorList>
    </citation>
    <scope>NUCLEOTIDE SEQUENCE [LARGE SCALE GENOMIC DNA]</scope>
    <source>
        <strain evidence="1 2">S14-144</strain>
    </source>
</reference>
<evidence type="ECO:0000313" key="1">
    <source>
        <dbReference type="EMBL" id="AZI56934.1"/>
    </source>
</evidence>
<dbReference type="Proteomes" id="UP000268084">
    <property type="component" value="Chromosome"/>
</dbReference>